<dbReference type="InterPro" id="IPR006015">
    <property type="entry name" value="Universal_stress_UspA"/>
</dbReference>
<dbReference type="AlphaFoldDB" id="A0A0M4FNS8"/>
<gene>
    <name evidence="3" type="ORF">AM592_02565</name>
</gene>
<reference evidence="4" key="1">
    <citation type="submission" date="2015-08" db="EMBL/GenBank/DDBJ databases">
        <title>Genome sequencing project for genomic taxonomy and phylogenomics of Bacillus-like bacteria.</title>
        <authorList>
            <person name="Liu B."/>
            <person name="Wang J."/>
            <person name="Zhu Y."/>
            <person name="Liu G."/>
            <person name="Chen Q."/>
            <person name="Chen Z."/>
            <person name="Lan J."/>
            <person name="Che J."/>
            <person name="Ge C."/>
            <person name="Shi H."/>
            <person name="Pan Z."/>
            <person name="Liu X."/>
        </authorList>
    </citation>
    <scope>NUCLEOTIDE SEQUENCE [LARGE SCALE GENOMIC DNA]</scope>
    <source>
        <strain evidence="4">FJAT-4402</strain>
    </source>
</reference>
<feature type="domain" description="UspA" evidence="2">
    <location>
        <begin position="5"/>
        <end position="53"/>
    </location>
</feature>
<evidence type="ECO:0000256" key="1">
    <source>
        <dbReference type="ARBA" id="ARBA00008791"/>
    </source>
</evidence>
<dbReference type="Proteomes" id="UP000067625">
    <property type="component" value="Chromosome"/>
</dbReference>
<feature type="domain" description="UspA" evidence="2">
    <location>
        <begin position="93"/>
        <end position="164"/>
    </location>
</feature>
<dbReference type="PANTHER" id="PTHR46268">
    <property type="entry name" value="STRESS RESPONSE PROTEIN NHAX"/>
    <property type="match status" value="1"/>
</dbReference>
<dbReference type="OrthoDB" id="2426295at2"/>
<dbReference type="SUPFAM" id="SSF52402">
    <property type="entry name" value="Adenine nucleotide alpha hydrolases-like"/>
    <property type="match status" value="1"/>
</dbReference>
<proteinExistence type="inferred from homology"/>
<keyword evidence="4" id="KW-1185">Reference proteome</keyword>
<evidence type="ECO:0000313" key="3">
    <source>
        <dbReference type="EMBL" id="ALC80585.1"/>
    </source>
</evidence>
<sequence>MFSADRILVAFDGSDDSKKALKKAIDLSKKLDSNLSIAHAHEDRRIDPGEPPRPYGAAGYVSGGTANIPIPNVNHEPDEPLIYDDGSEEVMANARMILDENHYEGNIKVLEGEPADAILEYAEEISADLIVMGSRDQNRLSKLLFGSVSEKLSSESEIPVLIVK</sequence>
<evidence type="ECO:0000259" key="2">
    <source>
        <dbReference type="Pfam" id="PF00582"/>
    </source>
</evidence>
<dbReference type="PRINTS" id="PR01438">
    <property type="entry name" value="UNVRSLSTRESS"/>
</dbReference>
<dbReference type="EMBL" id="CP012600">
    <property type="protein sequence ID" value="ALC80585.1"/>
    <property type="molecule type" value="Genomic_DNA"/>
</dbReference>
<comment type="similarity">
    <text evidence="1">Belongs to the universal stress protein A family.</text>
</comment>
<dbReference type="PANTHER" id="PTHR46268:SF6">
    <property type="entry name" value="UNIVERSAL STRESS PROTEIN UP12"/>
    <property type="match status" value="1"/>
</dbReference>
<dbReference type="CDD" id="cd00293">
    <property type="entry name" value="USP-like"/>
    <property type="match status" value="1"/>
</dbReference>
<dbReference type="STRING" id="1441095.AM592_02565"/>
<dbReference type="Pfam" id="PF00582">
    <property type="entry name" value="Usp"/>
    <property type="match status" value="2"/>
</dbReference>
<dbReference type="Gene3D" id="3.40.50.620">
    <property type="entry name" value="HUPs"/>
    <property type="match status" value="1"/>
</dbReference>
<evidence type="ECO:0000313" key="4">
    <source>
        <dbReference type="Proteomes" id="UP000067625"/>
    </source>
</evidence>
<accession>A0A0M4FNS8</accession>
<dbReference type="RefSeq" id="WP_053602324.1">
    <property type="nucleotide sequence ID" value="NZ_CP012600.1"/>
</dbReference>
<dbReference type="PATRIC" id="fig|1441095.3.peg.557"/>
<organism evidence="3 4">
    <name type="scientific">Bacillus gobiensis</name>
    <dbReference type="NCBI Taxonomy" id="1441095"/>
    <lineage>
        <taxon>Bacteria</taxon>
        <taxon>Bacillati</taxon>
        <taxon>Bacillota</taxon>
        <taxon>Bacilli</taxon>
        <taxon>Bacillales</taxon>
        <taxon>Bacillaceae</taxon>
        <taxon>Bacillus</taxon>
    </lineage>
</organism>
<dbReference type="InterPro" id="IPR014729">
    <property type="entry name" value="Rossmann-like_a/b/a_fold"/>
</dbReference>
<reference evidence="3 4" key="2">
    <citation type="journal article" date="2016" name="Int. J. Syst. Evol. Microbiol.">
        <title>Bacillus gobiensis sp. nov., isolated from a soil sample.</title>
        <authorList>
            <person name="Liu B."/>
            <person name="Liu G.H."/>
            <person name="Cetin S."/>
            <person name="Schumann P."/>
            <person name="Pan Z.Z."/>
            <person name="Chen Q.Q."/>
        </authorList>
    </citation>
    <scope>NUCLEOTIDE SEQUENCE [LARGE SCALE GENOMIC DNA]</scope>
    <source>
        <strain evidence="3 4">FJAT-4402</strain>
    </source>
</reference>
<name>A0A0M4FNS8_9BACI</name>
<protein>
    <submittedName>
        <fullName evidence="3">Stress protein</fullName>
    </submittedName>
</protein>
<dbReference type="InterPro" id="IPR006016">
    <property type="entry name" value="UspA"/>
</dbReference>